<organism evidence="2 3">
    <name type="scientific">Tumebacillus flagellatus</name>
    <dbReference type="NCBI Taxonomy" id="1157490"/>
    <lineage>
        <taxon>Bacteria</taxon>
        <taxon>Bacillati</taxon>
        <taxon>Bacillota</taxon>
        <taxon>Bacilli</taxon>
        <taxon>Bacillales</taxon>
        <taxon>Alicyclobacillaceae</taxon>
        <taxon>Tumebacillus</taxon>
    </lineage>
</organism>
<dbReference type="RefSeq" id="WP_038084093.1">
    <property type="nucleotide sequence ID" value="NZ_JMIR01000002.1"/>
</dbReference>
<evidence type="ECO:0000256" key="1">
    <source>
        <dbReference type="SAM" id="SignalP"/>
    </source>
</evidence>
<evidence type="ECO:0000313" key="3">
    <source>
        <dbReference type="Proteomes" id="UP000027931"/>
    </source>
</evidence>
<sequence length="99" mass="10662">MVFRKVVLSISACVVALGFGAIAAHAMGSNNTTSEQHKMTPQENAEHLSQIQTIFTKTGTFVRDDQAKIGADDVVVSDSLNANEDTTKIVTSYGTFVRQ</sequence>
<protein>
    <submittedName>
        <fullName evidence="2">Uncharacterized protein</fullName>
    </submittedName>
</protein>
<keyword evidence="1" id="KW-0732">Signal</keyword>
<name>A0A074LXR4_9BACL</name>
<feature type="signal peptide" evidence="1">
    <location>
        <begin position="1"/>
        <end position="26"/>
    </location>
</feature>
<accession>A0A074LXR4</accession>
<proteinExistence type="predicted"/>
<evidence type="ECO:0000313" key="2">
    <source>
        <dbReference type="EMBL" id="KEO84918.1"/>
    </source>
</evidence>
<comment type="caution">
    <text evidence="2">The sequence shown here is derived from an EMBL/GenBank/DDBJ whole genome shotgun (WGS) entry which is preliminary data.</text>
</comment>
<gene>
    <name evidence="2" type="ORF">EL26_02600</name>
</gene>
<dbReference type="EMBL" id="JMIR01000002">
    <property type="protein sequence ID" value="KEO84918.1"/>
    <property type="molecule type" value="Genomic_DNA"/>
</dbReference>
<keyword evidence="3" id="KW-1185">Reference proteome</keyword>
<reference evidence="2 3" key="1">
    <citation type="journal article" date="2013" name="Int. J. Syst. Evol. Microbiol.">
        <title>Tumebacillus flagellatus sp. nov., an alpha-amylase/pullulanase-producing bacterium isolated from cassava wastewater.</title>
        <authorList>
            <person name="Wang Q."/>
            <person name="Xie N."/>
            <person name="Qin Y."/>
            <person name="Shen N."/>
            <person name="Zhu J."/>
            <person name="Mi H."/>
            <person name="Huang R."/>
        </authorList>
    </citation>
    <scope>NUCLEOTIDE SEQUENCE [LARGE SCALE GENOMIC DNA]</scope>
    <source>
        <strain evidence="2 3">GST4</strain>
    </source>
</reference>
<dbReference type="Proteomes" id="UP000027931">
    <property type="component" value="Unassembled WGS sequence"/>
</dbReference>
<dbReference type="AlphaFoldDB" id="A0A074LXR4"/>
<feature type="chain" id="PRO_5039265793" evidence="1">
    <location>
        <begin position="27"/>
        <end position="99"/>
    </location>
</feature>